<evidence type="ECO:0000259" key="4">
    <source>
        <dbReference type="PROSITE" id="PS50075"/>
    </source>
</evidence>
<dbReference type="FunFam" id="3.40.50.980:FF:000001">
    <property type="entry name" value="Non-ribosomal peptide synthetase"/>
    <property type="match status" value="1"/>
</dbReference>
<dbReference type="NCBIfam" id="TIGR01733">
    <property type="entry name" value="AA-adenyl-dom"/>
    <property type="match status" value="1"/>
</dbReference>
<dbReference type="Gene3D" id="3.30.300.30">
    <property type="match status" value="1"/>
</dbReference>
<dbReference type="AlphaFoldDB" id="A0A4V3FRE6"/>
<evidence type="ECO:0000256" key="2">
    <source>
        <dbReference type="ARBA" id="ARBA00022450"/>
    </source>
</evidence>
<dbReference type="Gene3D" id="3.40.50.1820">
    <property type="entry name" value="alpha/beta hydrolase"/>
    <property type="match status" value="1"/>
</dbReference>
<dbReference type="PROSITE" id="PS00455">
    <property type="entry name" value="AMP_BINDING"/>
    <property type="match status" value="1"/>
</dbReference>
<dbReference type="OrthoDB" id="2472181at2"/>
<keyword evidence="3" id="KW-0597">Phosphoprotein</keyword>
<proteinExistence type="predicted"/>
<dbReference type="FunFam" id="3.30.559.10:FF:000012">
    <property type="entry name" value="Non-ribosomal peptide synthetase"/>
    <property type="match status" value="1"/>
</dbReference>
<evidence type="ECO:0000313" key="5">
    <source>
        <dbReference type="EMBL" id="TDV43221.1"/>
    </source>
</evidence>
<dbReference type="PANTHER" id="PTHR45527:SF1">
    <property type="entry name" value="FATTY ACID SYNTHASE"/>
    <property type="match status" value="1"/>
</dbReference>
<dbReference type="FunFam" id="1.10.1200.10:FF:000016">
    <property type="entry name" value="Non-ribosomal peptide synthase"/>
    <property type="match status" value="1"/>
</dbReference>
<dbReference type="GO" id="GO:0003824">
    <property type="term" value="F:catalytic activity"/>
    <property type="evidence" value="ECO:0007669"/>
    <property type="project" value="InterPro"/>
</dbReference>
<dbReference type="SUPFAM" id="SSF47336">
    <property type="entry name" value="ACP-like"/>
    <property type="match status" value="1"/>
</dbReference>
<dbReference type="GO" id="GO:0072330">
    <property type="term" value="P:monocarboxylic acid biosynthetic process"/>
    <property type="evidence" value="ECO:0007669"/>
    <property type="project" value="UniProtKB-ARBA"/>
</dbReference>
<dbReference type="PROSITE" id="PS50075">
    <property type="entry name" value="CARRIER"/>
    <property type="match status" value="1"/>
</dbReference>
<dbReference type="InterPro" id="IPR001242">
    <property type="entry name" value="Condensation_dom"/>
</dbReference>
<dbReference type="InterPro" id="IPR000873">
    <property type="entry name" value="AMP-dep_synth/lig_dom"/>
</dbReference>
<dbReference type="Gene3D" id="3.30.559.10">
    <property type="entry name" value="Chloramphenicol acetyltransferase-like domain"/>
    <property type="match status" value="1"/>
</dbReference>
<dbReference type="CDD" id="cd19531">
    <property type="entry name" value="LCL_NRPS-like"/>
    <property type="match status" value="1"/>
</dbReference>
<comment type="cofactor">
    <cofactor evidence="1">
        <name>pantetheine 4'-phosphate</name>
        <dbReference type="ChEBI" id="CHEBI:47942"/>
    </cofactor>
</comment>
<dbReference type="EMBL" id="SOCP01000016">
    <property type="protein sequence ID" value="TDV43221.1"/>
    <property type="molecule type" value="Genomic_DNA"/>
</dbReference>
<dbReference type="InterPro" id="IPR036736">
    <property type="entry name" value="ACP-like_sf"/>
</dbReference>
<dbReference type="FunFam" id="3.40.50.12780:FF:000012">
    <property type="entry name" value="Non-ribosomal peptide synthetase"/>
    <property type="match status" value="1"/>
</dbReference>
<dbReference type="Gene3D" id="2.30.38.10">
    <property type="entry name" value="Luciferase, Domain 3"/>
    <property type="match status" value="1"/>
</dbReference>
<dbReference type="GO" id="GO:0043041">
    <property type="term" value="P:amino acid activation for nonribosomal peptide biosynthetic process"/>
    <property type="evidence" value="ECO:0007669"/>
    <property type="project" value="TreeGrafter"/>
</dbReference>
<dbReference type="SUPFAM" id="SSF52777">
    <property type="entry name" value="CoA-dependent acyltransferases"/>
    <property type="match status" value="2"/>
</dbReference>
<dbReference type="InterPro" id="IPR009081">
    <property type="entry name" value="PP-bd_ACP"/>
</dbReference>
<evidence type="ECO:0000313" key="6">
    <source>
        <dbReference type="Proteomes" id="UP000294927"/>
    </source>
</evidence>
<dbReference type="InterPro" id="IPR023213">
    <property type="entry name" value="CAT-like_dom_sf"/>
</dbReference>
<dbReference type="InterPro" id="IPR029058">
    <property type="entry name" value="AB_hydrolase_fold"/>
</dbReference>
<sequence>MLEDDLYAAFERLSPEKRALLTQELTRKAAVGHTVPLVPRTDELPCSFAQERLWYLDQADPGSAAYVMPAAVELRGPLDVDVLRRALSGIVARHEALRTGFVERNGLPHQRIRPPEELALPVEDLRGTPRAVVADRFRDEATRPFDLTGDLLVRASLLRVADDEHVLFLTTHHIVSDGWSLGVLRHELAALYTAFANGEPDPLPPLPFQYADFAAWQRNRMDDPALLDQLAHWRARLADAPVLELFPDHARPARRTDAGSSVPMRFPAEVVARIDRLAERSRSTRFMVLLSAFVVVLWRWSGQDDLVVSTPVAGRNPTETEDLVGFFVNTLALRFDLSGDPAFEGLLAAVRQECLAGYANQAVPFDRVVQELRPDRTAGSVPLVRVMLALRNTPMSRDELADVTMTPLDLPSETTKFDLCLDLVPDRDGGVGGRAEFSTDLFTSDTVRRMVDAMYLVLDAALTDPVAPVSRLPIATAEEQAHMIAEYSGGGTAAAARTLGTLHGLFQRQVDARPDAQAVGGAGTLTYRELDERANQLAWYLRSQGVGPEQIVGVSLTRSPRMVVAVLGILKAGAAYVPLDPGYPRRRVANMAEDARVRLVVTESGAADESRFGGDATPVRLIRLDTEAARIAEHPVGRPPELVAEPNLAYVVYTSGSTGRPKGSVNEHGRVANSVLGMNGVYDLGPADRMLAISSLNYDMSVYEVFGALAAGATVVVPTDAEATDPELLLDLLHRERVTAWSSAPAWLDMLVEYSHSRGGLGDVALRVVGVGGDRMPPSLPERLSELVPGVRLFNLAGMTEVSYCTTFHLIEDVTAARSGVPWGKALPNHRIYVLDRHNQPVPVGVPGELFIGGAGPGRGYWRRPGLTATTFVPDPYSPEPGQRMYATKDHARFLANGDLQFLGRLDHQIKIRGFRIEPGEVEGALAEHPDVAEPVVLAYEDGAGRKLAAYLTTRDGADPAVADLRRFLAERLPDHMVPSAFVLLDRFPLLPSGKLNRAALPKPVATGAGTDFVAPADALETVLAGIWADLLDVERVGVLDDFFDLGGHSLVATQAVARTRDLFRVPLGIPDFLAAGTVRELAAHLRETAGTDLEATAGLVLQVSAMTDAEAEGALRE</sequence>
<dbReference type="SUPFAM" id="SSF56801">
    <property type="entry name" value="Acetyl-CoA synthetase-like"/>
    <property type="match status" value="1"/>
</dbReference>
<dbReference type="Pfam" id="PF00550">
    <property type="entry name" value="PP-binding"/>
    <property type="match status" value="1"/>
</dbReference>
<comment type="caution">
    <text evidence="5">The sequence shown here is derived from an EMBL/GenBank/DDBJ whole genome shotgun (WGS) entry which is preliminary data.</text>
</comment>
<dbReference type="GO" id="GO:0044550">
    <property type="term" value="P:secondary metabolite biosynthetic process"/>
    <property type="evidence" value="ECO:0007669"/>
    <property type="project" value="TreeGrafter"/>
</dbReference>
<dbReference type="Proteomes" id="UP000294927">
    <property type="component" value="Unassembled WGS sequence"/>
</dbReference>
<organism evidence="5 6">
    <name type="scientific">Actinophytocola oryzae</name>
    <dbReference type="NCBI Taxonomy" id="502181"/>
    <lineage>
        <taxon>Bacteria</taxon>
        <taxon>Bacillati</taxon>
        <taxon>Actinomycetota</taxon>
        <taxon>Actinomycetes</taxon>
        <taxon>Pseudonocardiales</taxon>
        <taxon>Pseudonocardiaceae</taxon>
    </lineage>
</organism>
<dbReference type="InterPro" id="IPR045851">
    <property type="entry name" value="AMP-bd_C_sf"/>
</dbReference>
<dbReference type="PANTHER" id="PTHR45527">
    <property type="entry name" value="NONRIBOSOMAL PEPTIDE SYNTHETASE"/>
    <property type="match status" value="1"/>
</dbReference>
<gene>
    <name evidence="5" type="ORF">CLV71_116155</name>
</gene>
<dbReference type="GO" id="GO:0005829">
    <property type="term" value="C:cytosol"/>
    <property type="evidence" value="ECO:0007669"/>
    <property type="project" value="TreeGrafter"/>
</dbReference>
<reference evidence="5 6" key="1">
    <citation type="submission" date="2019-03" db="EMBL/GenBank/DDBJ databases">
        <title>Genomic Encyclopedia of Archaeal and Bacterial Type Strains, Phase II (KMG-II): from individual species to whole genera.</title>
        <authorList>
            <person name="Goeker M."/>
        </authorList>
    </citation>
    <scope>NUCLEOTIDE SEQUENCE [LARGE SCALE GENOMIC DNA]</scope>
    <source>
        <strain evidence="5 6">DSM 45499</strain>
    </source>
</reference>
<dbReference type="GO" id="GO:0008610">
    <property type="term" value="P:lipid biosynthetic process"/>
    <property type="evidence" value="ECO:0007669"/>
    <property type="project" value="UniProtKB-ARBA"/>
</dbReference>
<protein>
    <submittedName>
        <fullName evidence="5">Amino acid adenylation domain-containing protein</fullName>
    </submittedName>
</protein>
<dbReference type="Pfam" id="PF00668">
    <property type="entry name" value="Condensation"/>
    <property type="match status" value="1"/>
</dbReference>
<dbReference type="GO" id="GO:0031177">
    <property type="term" value="F:phosphopantetheine binding"/>
    <property type="evidence" value="ECO:0007669"/>
    <property type="project" value="TreeGrafter"/>
</dbReference>
<keyword evidence="2" id="KW-0596">Phosphopantetheine</keyword>
<accession>A0A4V3FRE6</accession>
<keyword evidence="6" id="KW-1185">Reference proteome</keyword>
<feature type="domain" description="Carrier" evidence="4">
    <location>
        <begin position="1015"/>
        <end position="1090"/>
    </location>
</feature>
<dbReference type="Pfam" id="PF00501">
    <property type="entry name" value="AMP-binding"/>
    <property type="match status" value="1"/>
</dbReference>
<dbReference type="Gene3D" id="3.30.559.30">
    <property type="entry name" value="Nonribosomal peptide synthetase, condensation domain"/>
    <property type="match status" value="1"/>
</dbReference>
<dbReference type="Pfam" id="PF13193">
    <property type="entry name" value="AMP-binding_C"/>
    <property type="match status" value="1"/>
</dbReference>
<evidence type="ECO:0000256" key="1">
    <source>
        <dbReference type="ARBA" id="ARBA00001957"/>
    </source>
</evidence>
<evidence type="ECO:0000256" key="3">
    <source>
        <dbReference type="ARBA" id="ARBA00022553"/>
    </source>
</evidence>
<dbReference type="CDD" id="cd05930">
    <property type="entry name" value="A_NRPS"/>
    <property type="match status" value="1"/>
</dbReference>
<dbReference type="InterPro" id="IPR010071">
    <property type="entry name" value="AA_adenyl_dom"/>
</dbReference>
<dbReference type="Gene3D" id="3.40.50.980">
    <property type="match status" value="2"/>
</dbReference>
<name>A0A4V3FRE6_9PSEU</name>
<dbReference type="InterPro" id="IPR025110">
    <property type="entry name" value="AMP-bd_C"/>
</dbReference>
<dbReference type="InterPro" id="IPR020845">
    <property type="entry name" value="AMP-binding_CS"/>
</dbReference>
<dbReference type="RefSeq" id="WP_133907113.1">
    <property type="nucleotide sequence ID" value="NZ_SOCP01000016.1"/>
</dbReference>